<dbReference type="GO" id="GO:0031412">
    <property type="term" value="P:gas vesicle organization"/>
    <property type="evidence" value="ECO:0007669"/>
    <property type="project" value="InterPro"/>
</dbReference>
<evidence type="ECO:0000313" key="5">
    <source>
        <dbReference type="EMBL" id="AIO69096.1"/>
    </source>
</evidence>
<dbReference type="InterPro" id="IPR009430">
    <property type="entry name" value="GvpL/GvpF"/>
</dbReference>
<dbReference type="Proteomes" id="UP000029424">
    <property type="component" value="Chromosome 2"/>
</dbReference>
<dbReference type="PANTHER" id="PTHR36852:SF1">
    <property type="entry name" value="PROTEIN GVPL 2"/>
    <property type="match status" value="1"/>
</dbReference>
<organism evidence="5 6">
    <name type="scientific">Burkholderia oklahomensis</name>
    <dbReference type="NCBI Taxonomy" id="342113"/>
    <lineage>
        <taxon>Bacteria</taxon>
        <taxon>Pseudomonadati</taxon>
        <taxon>Pseudomonadota</taxon>
        <taxon>Betaproteobacteria</taxon>
        <taxon>Burkholderiales</taxon>
        <taxon>Burkholderiaceae</taxon>
        <taxon>Burkholderia</taxon>
        <taxon>pseudomallei group</taxon>
    </lineage>
</organism>
<dbReference type="AlphaFoldDB" id="A0AAI8BBK4"/>
<sequence length="240" mass="25961">MAWLIYAVMRPRRSIALPPGVDGARLEIVDGAHLRTVVSEHAQAPSATVPAALTFGQAVAALFRHGAIMPMRFPTCLDDKQAVRAWLDDECDAYGDLLQRVDGCVEMGLRFPLADDAHVQPRSHAGGPGHAYLAARAAPSAGALSQGERMAATLRGLYRDWRFDGLVEGFASLSFLVPQTALDDFLDRCRHTARRTALPLYVSGPWPPYSFAADERSSSPGRMAPADRRAPPGLDSSVKI</sequence>
<accession>A0AAI8BBK4</accession>
<evidence type="ECO:0000313" key="6">
    <source>
        <dbReference type="Proteomes" id="UP000029424"/>
    </source>
</evidence>
<dbReference type="GO" id="GO:0031411">
    <property type="term" value="C:gas vesicle"/>
    <property type="evidence" value="ECO:0007669"/>
    <property type="project" value="UniProtKB-SubCell"/>
</dbReference>
<dbReference type="RefSeq" id="WP_010109844.1">
    <property type="nucleotide sequence ID" value="NZ_CADEQG010000022.1"/>
</dbReference>
<dbReference type="PANTHER" id="PTHR36852">
    <property type="entry name" value="PROTEIN GVPL 2"/>
    <property type="match status" value="1"/>
</dbReference>
<comment type="similarity">
    <text evidence="3">Belongs to the gas vesicle GvpF/GvpL family.</text>
</comment>
<name>A0AAI8BBK4_9BURK</name>
<protein>
    <submittedName>
        <fullName evidence="5">Gas vesicle synthesis GvpL/GvpF family protein</fullName>
    </submittedName>
</protein>
<evidence type="ECO:0000256" key="3">
    <source>
        <dbReference type="ARBA" id="ARBA00035643"/>
    </source>
</evidence>
<dbReference type="KEGG" id="bok:DM82_5921"/>
<keyword evidence="6" id="KW-1185">Reference proteome</keyword>
<evidence type="ECO:0000256" key="4">
    <source>
        <dbReference type="SAM" id="MobiDB-lite"/>
    </source>
</evidence>
<dbReference type="EMBL" id="CP008727">
    <property type="protein sequence ID" value="AIO69096.1"/>
    <property type="molecule type" value="Genomic_DNA"/>
</dbReference>
<comment type="subcellular location">
    <subcellularLocation>
        <location evidence="2">Gas vesicle</location>
    </subcellularLocation>
</comment>
<proteinExistence type="inferred from homology"/>
<gene>
    <name evidence="5" type="ORF">DM82_5921</name>
</gene>
<evidence type="ECO:0000256" key="1">
    <source>
        <dbReference type="ARBA" id="ARBA00022987"/>
    </source>
</evidence>
<dbReference type="Pfam" id="PF06386">
    <property type="entry name" value="GvpL_GvpF"/>
    <property type="match status" value="1"/>
</dbReference>
<evidence type="ECO:0000256" key="2">
    <source>
        <dbReference type="ARBA" id="ARBA00035108"/>
    </source>
</evidence>
<reference evidence="5 6" key="1">
    <citation type="submission" date="2014-06" db="EMBL/GenBank/DDBJ databases">
        <authorList>
            <person name="Bishop-Lilly K.A."/>
            <person name="Broomall S.M."/>
            <person name="Chain P.S."/>
            <person name="Chertkov O."/>
            <person name="Coyne S.R."/>
            <person name="Daligault H.E."/>
            <person name="Davenport K.W."/>
            <person name="Erkkila T."/>
            <person name="Frey K.G."/>
            <person name="Gibbons H.S."/>
            <person name="Gu W."/>
            <person name="Jaissle J."/>
            <person name="Johnson S.L."/>
            <person name="Koroleva G.I."/>
            <person name="Ladner J.T."/>
            <person name="Lo C.-C."/>
            <person name="Minogue T.D."/>
            <person name="Munk C."/>
            <person name="Palacios G.F."/>
            <person name="Redden C.L."/>
            <person name="Rosenzweig C.N."/>
            <person name="Scholz M.B."/>
            <person name="Teshima H."/>
            <person name="Xu Y."/>
        </authorList>
    </citation>
    <scope>NUCLEOTIDE SEQUENCE [LARGE SCALE GENOMIC DNA]</scope>
    <source>
        <strain evidence="5 6">EO147</strain>
    </source>
</reference>
<dbReference type="GeneID" id="60550820"/>
<keyword evidence="1" id="KW-0304">Gas vesicle</keyword>
<feature type="region of interest" description="Disordered" evidence="4">
    <location>
        <begin position="212"/>
        <end position="240"/>
    </location>
</feature>